<comment type="similarity">
    <text evidence="1">Belongs to the saccharopine dehydrogenase family.</text>
</comment>
<evidence type="ECO:0000313" key="4">
    <source>
        <dbReference type="EMBL" id="KAF4975860.1"/>
    </source>
</evidence>
<dbReference type="Proteomes" id="UP000635477">
    <property type="component" value="Unassembled WGS sequence"/>
</dbReference>
<feature type="transmembrane region" description="Helical" evidence="2">
    <location>
        <begin position="300"/>
        <end position="318"/>
    </location>
</feature>
<reference evidence="4" key="2">
    <citation type="submission" date="2020-05" db="EMBL/GenBank/DDBJ databases">
        <authorList>
            <person name="Kim H.-S."/>
            <person name="Proctor R.H."/>
            <person name="Brown D.W."/>
        </authorList>
    </citation>
    <scope>NUCLEOTIDE SEQUENCE</scope>
    <source>
        <strain evidence="4">NRRL 22465</strain>
    </source>
</reference>
<gene>
    <name evidence="4" type="ORF">FZEAL_7416</name>
</gene>
<reference evidence="4" key="1">
    <citation type="journal article" date="2020" name="BMC Genomics">
        <title>Correction to: Identification and distribution of gene clusters required for synthesis of sphingolipid metabolism inhibitors in diverse species of the filamentous fungus Fusarium.</title>
        <authorList>
            <person name="Kim H.S."/>
            <person name="Lohmar J.M."/>
            <person name="Busman M."/>
            <person name="Brown D.W."/>
            <person name="Naumann T.A."/>
            <person name="Divon H.H."/>
            <person name="Lysoe E."/>
            <person name="Uhlig S."/>
            <person name="Proctor R.H."/>
        </authorList>
    </citation>
    <scope>NUCLEOTIDE SEQUENCE</scope>
    <source>
        <strain evidence="4">NRRL 22465</strain>
    </source>
</reference>
<dbReference type="InterPro" id="IPR005097">
    <property type="entry name" value="Sacchrp_dh_NADP-bd"/>
</dbReference>
<dbReference type="GO" id="GO:0005811">
    <property type="term" value="C:lipid droplet"/>
    <property type="evidence" value="ECO:0007669"/>
    <property type="project" value="TreeGrafter"/>
</dbReference>
<evidence type="ECO:0000259" key="3">
    <source>
        <dbReference type="Pfam" id="PF03435"/>
    </source>
</evidence>
<dbReference type="GO" id="GO:0009247">
    <property type="term" value="P:glycolipid biosynthetic process"/>
    <property type="evidence" value="ECO:0007669"/>
    <property type="project" value="TreeGrafter"/>
</dbReference>
<sequence length="428" mass="46937">MPLIKEHGRQYDLVVFGATEDKSDRPQGYTGKWTAEYITTHLATDLKWAVAGRSESKLQAVVDDCKKRNPDRLAPGIEIASLNNKDLGALAKKTCVLITSVGPYCFYGEHAFKACAEAGTHYVDVTGEVVWTRKMIQKYEATAKENGAIMIPQAGIESAPPDLGTWAMAKAIRTELGTQTKNATVSLHKINSTPSGGTLATALNLFDVFSPKEVREACSPYALSPIPHNEPTRHKTSILEKIFGVRTVPNLGLLTTSPMGSTDIPIVERTWGLLSETPSRKDEFYGPNFTCSEKMKARNWLHGIFMHWLLIVGALLLVSPLRTLLKKRVFQPGEGAPREATEKEELEYRGVAYPDSEKAAGKIAYCRLWHLGGMYYLTGMLLAETAATILEDDVQLGGGVYTPACLGQGLIDRLDSSGFKMDVKIIDA</sequence>
<name>A0A8H4UFT6_9HYPO</name>
<accession>A0A8H4UFT6</accession>
<dbReference type="EMBL" id="JABEYC010000595">
    <property type="protein sequence ID" value="KAF4975860.1"/>
    <property type="molecule type" value="Genomic_DNA"/>
</dbReference>
<feature type="domain" description="Saccharopine dehydrogenase NADP binding" evidence="3">
    <location>
        <begin position="28"/>
        <end position="150"/>
    </location>
</feature>
<keyword evidence="2" id="KW-1133">Transmembrane helix</keyword>
<keyword evidence="2" id="KW-0472">Membrane</keyword>
<dbReference type="InterPro" id="IPR051276">
    <property type="entry name" value="Saccharopine_DH-like_oxidrdct"/>
</dbReference>
<protein>
    <recommendedName>
        <fullName evidence="3">Saccharopine dehydrogenase NADP binding domain-containing protein</fullName>
    </recommendedName>
</protein>
<dbReference type="GO" id="GO:0005886">
    <property type="term" value="C:plasma membrane"/>
    <property type="evidence" value="ECO:0007669"/>
    <property type="project" value="TreeGrafter"/>
</dbReference>
<evidence type="ECO:0000313" key="5">
    <source>
        <dbReference type="Proteomes" id="UP000635477"/>
    </source>
</evidence>
<dbReference type="OrthoDB" id="10268090at2759"/>
<evidence type="ECO:0000256" key="1">
    <source>
        <dbReference type="ARBA" id="ARBA00038048"/>
    </source>
</evidence>
<keyword evidence="5" id="KW-1185">Reference proteome</keyword>
<dbReference type="PANTHER" id="PTHR12286:SF5">
    <property type="entry name" value="SACCHAROPINE DEHYDROGENASE-LIKE OXIDOREDUCTASE"/>
    <property type="match status" value="1"/>
</dbReference>
<dbReference type="PANTHER" id="PTHR12286">
    <property type="entry name" value="SACCHAROPINE DEHYDROGENASE-LIKE OXIDOREDUCTASE"/>
    <property type="match status" value="1"/>
</dbReference>
<dbReference type="GO" id="GO:0005739">
    <property type="term" value="C:mitochondrion"/>
    <property type="evidence" value="ECO:0007669"/>
    <property type="project" value="TreeGrafter"/>
</dbReference>
<evidence type="ECO:0000256" key="2">
    <source>
        <dbReference type="SAM" id="Phobius"/>
    </source>
</evidence>
<dbReference type="AlphaFoldDB" id="A0A8H4UFT6"/>
<proteinExistence type="inferred from homology"/>
<dbReference type="SUPFAM" id="SSF51735">
    <property type="entry name" value="NAD(P)-binding Rossmann-fold domains"/>
    <property type="match status" value="1"/>
</dbReference>
<dbReference type="Pfam" id="PF03435">
    <property type="entry name" value="Sacchrp_dh_NADP"/>
    <property type="match status" value="1"/>
</dbReference>
<dbReference type="InterPro" id="IPR036291">
    <property type="entry name" value="NAD(P)-bd_dom_sf"/>
</dbReference>
<keyword evidence="2" id="KW-0812">Transmembrane</keyword>
<dbReference type="Gene3D" id="3.40.50.720">
    <property type="entry name" value="NAD(P)-binding Rossmann-like Domain"/>
    <property type="match status" value="1"/>
</dbReference>
<organism evidence="4 5">
    <name type="scientific">Fusarium zealandicum</name>
    <dbReference type="NCBI Taxonomy" id="1053134"/>
    <lineage>
        <taxon>Eukaryota</taxon>
        <taxon>Fungi</taxon>
        <taxon>Dikarya</taxon>
        <taxon>Ascomycota</taxon>
        <taxon>Pezizomycotina</taxon>
        <taxon>Sordariomycetes</taxon>
        <taxon>Hypocreomycetidae</taxon>
        <taxon>Hypocreales</taxon>
        <taxon>Nectriaceae</taxon>
        <taxon>Fusarium</taxon>
        <taxon>Fusarium staphyleae species complex</taxon>
    </lineage>
</organism>
<comment type="caution">
    <text evidence="4">The sequence shown here is derived from an EMBL/GenBank/DDBJ whole genome shotgun (WGS) entry which is preliminary data.</text>
</comment>